<dbReference type="RefSeq" id="WP_012792800.1">
    <property type="nucleotide sequence ID" value="NC_013132.1"/>
</dbReference>
<proteinExistence type="predicted"/>
<dbReference type="InterPro" id="IPR054272">
    <property type="entry name" value="DUF7003"/>
</dbReference>
<organism evidence="1 2">
    <name type="scientific">Chitinophaga pinensis (strain ATCC 43595 / DSM 2588 / LMG 13176 / NBRC 15968 / NCIMB 11800 / UQM 2034)</name>
    <dbReference type="NCBI Taxonomy" id="485918"/>
    <lineage>
        <taxon>Bacteria</taxon>
        <taxon>Pseudomonadati</taxon>
        <taxon>Bacteroidota</taxon>
        <taxon>Chitinophagia</taxon>
        <taxon>Chitinophagales</taxon>
        <taxon>Chitinophagaceae</taxon>
        <taxon>Chitinophaga</taxon>
    </lineage>
</organism>
<protein>
    <submittedName>
        <fullName evidence="1">Uncharacterized protein</fullName>
    </submittedName>
</protein>
<evidence type="ECO:0000313" key="1">
    <source>
        <dbReference type="EMBL" id="ACU62632.1"/>
    </source>
</evidence>
<evidence type="ECO:0000313" key="2">
    <source>
        <dbReference type="Proteomes" id="UP000002215"/>
    </source>
</evidence>
<reference evidence="1 2" key="2">
    <citation type="journal article" date="2010" name="Stand. Genomic Sci.">
        <title>Complete genome sequence of Chitinophaga pinensis type strain (UQM 2034).</title>
        <authorList>
            <person name="Glavina Del Rio T."/>
            <person name="Abt B."/>
            <person name="Spring S."/>
            <person name="Lapidus A."/>
            <person name="Nolan M."/>
            <person name="Tice H."/>
            <person name="Copeland A."/>
            <person name="Cheng J.F."/>
            <person name="Chen F."/>
            <person name="Bruce D."/>
            <person name="Goodwin L."/>
            <person name="Pitluck S."/>
            <person name="Ivanova N."/>
            <person name="Mavromatis K."/>
            <person name="Mikhailova N."/>
            <person name="Pati A."/>
            <person name="Chen A."/>
            <person name="Palaniappan K."/>
            <person name="Land M."/>
            <person name="Hauser L."/>
            <person name="Chang Y.J."/>
            <person name="Jeffries C.D."/>
            <person name="Chain P."/>
            <person name="Saunders E."/>
            <person name="Detter J.C."/>
            <person name="Brettin T."/>
            <person name="Rohde M."/>
            <person name="Goker M."/>
            <person name="Bristow J."/>
            <person name="Eisen J.A."/>
            <person name="Markowitz V."/>
            <person name="Hugenholtz P."/>
            <person name="Kyrpides N.C."/>
            <person name="Klenk H.P."/>
            <person name="Lucas S."/>
        </authorList>
    </citation>
    <scope>NUCLEOTIDE SEQUENCE [LARGE SCALE GENOMIC DNA]</scope>
    <source>
        <strain evidence="2">ATCC 43595 / DSM 2588 / LMG 13176 / NBRC 15968 / NCIMB 11800 / UQM 2034</strain>
    </source>
</reference>
<dbReference type="AlphaFoldDB" id="A0A979GRW0"/>
<name>A0A979GRW0_CHIPD</name>
<dbReference type="EMBL" id="CP001699">
    <property type="protein sequence ID" value="ACU62632.1"/>
    <property type="molecule type" value="Genomic_DNA"/>
</dbReference>
<dbReference type="Pfam" id="PF22535">
    <property type="entry name" value="DUF7003"/>
    <property type="match status" value="1"/>
</dbReference>
<dbReference type="OrthoDB" id="9157032at2"/>
<dbReference type="Proteomes" id="UP000002215">
    <property type="component" value="Chromosome"/>
</dbReference>
<accession>A0A979GRW0</accession>
<reference evidence="2" key="1">
    <citation type="submission" date="2009-08" db="EMBL/GenBank/DDBJ databases">
        <title>The complete genome of Chitinophaga pinensis DSM 2588.</title>
        <authorList>
            <consortium name="US DOE Joint Genome Institute (JGI-PGF)"/>
            <person name="Lucas S."/>
            <person name="Copeland A."/>
            <person name="Lapidus A."/>
            <person name="Glavina del Rio T."/>
            <person name="Dalin E."/>
            <person name="Tice H."/>
            <person name="Bruce D."/>
            <person name="Goodwin L."/>
            <person name="Pitluck S."/>
            <person name="Kyrpides N."/>
            <person name="Mavromatis K."/>
            <person name="Ivanova N."/>
            <person name="Mikhailova N."/>
            <person name="Sims D."/>
            <person name="Meinche L."/>
            <person name="Brettin T."/>
            <person name="Detter J.C."/>
            <person name="Han C."/>
            <person name="Larimer F."/>
            <person name="Land M."/>
            <person name="Hauser L."/>
            <person name="Markowitz V."/>
            <person name="Cheng J.-F."/>
            <person name="Hugenholtz P."/>
            <person name="Woyke T."/>
            <person name="Wu D."/>
            <person name="Spring S."/>
            <person name="Klenk H.-P."/>
            <person name="Eisen J.A."/>
        </authorList>
    </citation>
    <scope>NUCLEOTIDE SEQUENCE [LARGE SCALE GENOMIC DNA]</scope>
    <source>
        <strain evidence="2">ATCC 43595 / DSM 2588 / LMG 13176 / NBRC 15968 / NCIMB 11800 / UQM 2034</strain>
    </source>
</reference>
<sequence length="241" mass="27473">MDTTFQATFTAADILAQLDDYAEKFQFPMLDNGYVYLADSRLSAYGDRERWILLIEVIGYNYRAGGHSGIENCLYFFGNCLPFEPGVQNFNFLSVTDDCEDGDTFDPEKRDTLHPKAVSMLLNGETIPVSHDPAYYSARGVELEKAPAIRIWEFLRAVIVDHREGFLALEEEIRDRIPKDLPLVLRLDEWHHNDLAGEEKPSSTETFQLIAQMLETGDPAYYQPTKAANNHWKNWPDGGTL</sequence>
<dbReference type="KEGG" id="cpi:Cpin_5201"/>
<gene>
    <name evidence="1" type="ordered locus">Cpin_5201</name>
</gene>